<reference evidence="1" key="2">
    <citation type="submission" date="2019-01" db="UniProtKB">
        <authorList>
            <consortium name="EnsemblPlants"/>
        </authorList>
    </citation>
    <scope>IDENTIFICATION</scope>
    <source>
        <strain evidence="1">cv. Heinz 1706</strain>
    </source>
</reference>
<evidence type="ECO:0000313" key="1">
    <source>
        <dbReference type="EnsemblPlants" id="Solyc12g044830.1.1.1"/>
    </source>
</evidence>
<protein>
    <submittedName>
        <fullName evidence="1">Uncharacterized protein</fullName>
    </submittedName>
</protein>
<name>A0A3Q7JWD3_SOLLC</name>
<reference evidence="1" key="1">
    <citation type="journal article" date="2012" name="Nature">
        <title>The tomato genome sequence provides insights into fleshy fruit evolution.</title>
        <authorList>
            <consortium name="Tomato Genome Consortium"/>
        </authorList>
    </citation>
    <scope>NUCLEOTIDE SEQUENCE [LARGE SCALE GENOMIC DNA]</scope>
    <source>
        <strain evidence="1">cv. Heinz 1706</strain>
    </source>
</reference>
<dbReference type="Proteomes" id="UP000004994">
    <property type="component" value="Chromosome 12"/>
</dbReference>
<evidence type="ECO:0000313" key="2">
    <source>
        <dbReference type="Proteomes" id="UP000004994"/>
    </source>
</evidence>
<accession>A0A3Q7JWD3</accession>
<sequence length="61" mass="7062">MTHFNSFKFNSILLFDTDRPLPSLVLPTCCLLFTFTSKHVFSVNLIMIQNIVYICLLEKGH</sequence>
<dbReference type="EnsemblPlants" id="Solyc12g044830.1.1">
    <property type="protein sequence ID" value="Solyc12g044830.1.1.1"/>
    <property type="gene ID" value="Solyc12g044830.1"/>
</dbReference>
<dbReference type="AlphaFoldDB" id="A0A3Q7JWD3"/>
<dbReference type="Gramene" id="Solyc12g044830.1.1">
    <property type="protein sequence ID" value="Solyc12g044830.1.1.1"/>
    <property type="gene ID" value="Solyc12g044830.1"/>
</dbReference>
<dbReference type="InParanoid" id="A0A3Q7JWD3"/>
<dbReference type="PaxDb" id="4081-Solyc12g044830.1.1"/>
<organism evidence="1">
    <name type="scientific">Solanum lycopersicum</name>
    <name type="common">Tomato</name>
    <name type="synonym">Lycopersicon esculentum</name>
    <dbReference type="NCBI Taxonomy" id="4081"/>
    <lineage>
        <taxon>Eukaryota</taxon>
        <taxon>Viridiplantae</taxon>
        <taxon>Streptophyta</taxon>
        <taxon>Embryophyta</taxon>
        <taxon>Tracheophyta</taxon>
        <taxon>Spermatophyta</taxon>
        <taxon>Magnoliopsida</taxon>
        <taxon>eudicotyledons</taxon>
        <taxon>Gunneridae</taxon>
        <taxon>Pentapetalae</taxon>
        <taxon>asterids</taxon>
        <taxon>lamiids</taxon>
        <taxon>Solanales</taxon>
        <taxon>Solanaceae</taxon>
        <taxon>Solanoideae</taxon>
        <taxon>Solaneae</taxon>
        <taxon>Solanum</taxon>
        <taxon>Solanum subgen. Lycopersicon</taxon>
    </lineage>
</organism>
<keyword evidence="2" id="KW-1185">Reference proteome</keyword>
<proteinExistence type="predicted"/>